<dbReference type="PIRSF" id="PIRSF006603">
    <property type="entry name" value="DinF"/>
    <property type="match status" value="1"/>
</dbReference>
<dbReference type="GO" id="GO:0042910">
    <property type="term" value="F:xenobiotic transmembrane transporter activity"/>
    <property type="evidence" value="ECO:0007669"/>
    <property type="project" value="InterPro"/>
</dbReference>
<dbReference type="Pfam" id="PF01554">
    <property type="entry name" value="MatE"/>
    <property type="match status" value="2"/>
</dbReference>
<dbReference type="GO" id="GO:0005886">
    <property type="term" value="C:plasma membrane"/>
    <property type="evidence" value="ECO:0007669"/>
    <property type="project" value="UniProtKB-SubCell"/>
</dbReference>
<evidence type="ECO:0000256" key="1">
    <source>
        <dbReference type="ARBA" id="ARBA00004651"/>
    </source>
</evidence>
<protein>
    <submittedName>
        <fullName evidence="8">MATE family efflux transporter</fullName>
    </submittedName>
</protein>
<feature type="transmembrane region" description="Helical" evidence="7">
    <location>
        <begin position="361"/>
        <end position="382"/>
    </location>
</feature>
<feature type="transmembrane region" description="Helical" evidence="7">
    <location>
        <begin position="415"/>
        <end position="437"/>
    </location>
</feature>
<evidence type="ECO:0000313" key="9">
    <source>
        <dbReference type="Proteomes" id="UP000886803"/>
    </source>
</evidence>
<dbReference type="InterPro" id="IPR051327">
    <property type="entry name" value="MATE_MepA_subfamily"/>
</dbReference>
<feature type="transmembrane region" description="Helical" evidence="7">
    <location>
        <begin position="194"/>
        <end position="212"/>
    </location>
</feature>
<feature type="transmembrane region" description="Helical" evidence="7">
    <location>
        <begin position="56"/>
        <end position="80"/>
    </location>
</feature>
<dbReference type="InterPro" id="IPR002528">
    <property type="entry name" value="MATE_fam"/>
</dbReference>
<reference evidence="8" key="1">
    <citation type="journal article" date="2021" name="PeerJ">
        <title>Extensive microbial diversity within the chicken gut microbiome revealed by metagenomics and culture.</title>
        <authorList>
            <person name="Gilroy R."/>
            <person name="Ravi A."/>
            <person name="Getino M."/>
            <person name="Pursley I."/>
            <person name="Horton D.L."/>
            <person name="Alikhan N.F."/>
            <person name="Baker D."/>
            <person name="Gharbi K."/>
            <person name="Hall N."/>
            <person name="Watson M."/>
            <person name="Adriaenssens E.M."/>
            <person name="Foster-Nyarko E."/>
            <person name="Jarju S."/>
            <person name="Secka A."/>
            <person name="Antonio M."/>
            <person name="Oren A."/>
            <person name="Chaudhuri R.R."/>
            <person name="La Ragione R."/>
            <person name="Hildebrand F."/>
            <person name="Pallen M.J."/>
        </authorList>
    </citation>
    <scope>NUCLEOTIDE SEQUENCE</scope>
    <source>
        <strain evidence="8">ChiBcec8-13705</strain>
    </source>
</reference>
<dbReference type="Proteomes" id="UP000886803">
    <property type="component" value="Unassembled WGS sequence"/>
</dbReference>
<accession>A0A9D2S4J3</accession>
<dbReference type="AlphaFoldDB" id="A0A9D2S4J3"/>
<proteinExistence type="predicted"/>
<evidence type="ECO:0000256" key="4">
    <source>
        <dbReference type="ARBA" id="ARBA00022692"/>
    </source>
</evidence>
<evidence type="ECO:0000313" key="8">
    <source>
        <dbReference type="EMBL" id="HJB43041.1"/>
    </source>
</evidence>
<dbReference type="PANTHER" id="PTHR43823">
    <property type="entry name" value="SPORULATION PROTEIN YKVU"/>
    <property type="match status" value="1"/>
</dbReference>
<dbReference type="EMBL" id="DWYG01000187">
    <property type="protein sequence ID" value="HJB43041.1"/>
    <property type="molecule type" value="Genomic_DNA"/>
</dbReference>
<evidence type="ECO:0000256" key="5">
    <source>
        <dbReference type="ARBA" id="ARBA00022989"/>
    </source>
</evidence>
<feature type="transmembrane region" description="Helical" evidence="7">
    <location>
        <begin position="136"/>
        <end position="157"/>
    </location>
</feature>
<reference evidence="8" key="2">
    <citation type="submission" date="2021-04" db="EMBL/GenBank/DDBJ databases">
        <authorList>
            <person name="Gilroy R."/>
        </authorList>
    </citation>
    <scope>NUCLEOTIDE SEQUENCE</scope>
    <source>
        <strain evidence="8">ChiBcec8-13705</strain>
    </source>
</reference>
<feature type="transmembrane region" description="Helical" evidence="7">
    <location>
        <begin position="389"/>
        <end position="409"/>
    </location>
</feature>
<sequence>MDQKTLFLNTSPTRLFLKAALPGSVGMLASSLYQLLDGIFVGQILGNEAFAALNLVMPFVIINFAISDLIGVGSAVPISVRLGEKRPEEANNIFTIACLLIFGQGIVVGGALFLLAPTLLRLMGAEGALAAMAVQYLRVYAVCSPIVGCVFASDNFLRICGQIRTSMMLNVLMSVLCVVFEFFFLAVLRIGIRGAALGTCLSMMVCAFLAMLPFFRGKMALKFVRPKFSRRILGQIVSCGCPTFLNNIAGRVTSIIMNMVLLQLGGASAVSVYGILMYADGIILQLMYGMCDSLQPAVGYNWGAARRDRVVAIERCCFTAAAVISLVGAAVLFAFPRQTAELFMATAGAEVLDMAEPALRIFSLTYITRWFSFATQSFVSAIEKPVQASILSVSTALLFPVGLIVALWPMGLSGLWANMPGTALLAGITAGIILLDLRRRVWNSPHKVREPGA</sequence>
<organism evidence="8 9">
    <name type="scientific">Candidatus Gemmiger avicola</name>
    <dbReference type="NCBI Taxonomy" id="2838605"/>
    <lineage>
        <taxon>Bacteria</taxon>
        <taxon>Bacillati</taxon>
        <taxon>Bacillota</taxon>
        <taxon>Clostridia</taxon>
        <taxon>Eubacteriales</taxon>
        <taxon>Gemmiger</taxon>
    </lineage>
</organism>
<gene>
    <name evidence="8" type="ORF">H9945_11155</name>
</gene>
<name>A0A9D2S4J3_9FIRM</name>
<feature type="transmembrane region" description="Helical" evidence="7">
    <location>
        <begin position="92"/>
        <end position="116"/>
    </location>
</feature>
<keyword evidence="5 7" id="KW-1133">Transmembrane helix</keyword>
<dbReference type="PANTHER" id="PTHR43823:SF3">
    <property type="entry name" value="MULTIDRUG EXPORT PROTEIN MEPA"/>
    <property type="match status" value="1"/>
</dbReference>
<feature type="transmembrane region" description="Helical" evidence="7">
    <location>
        <begin position="316"/>
        <end position="335"/>
    </location>
</feature>
<feature type="transmembrane region" description="Helical" evidence="7">
    <location>
        <begin position="15"/>
        <end position="36"/>
    </location>
</feature>
<feature type="transmembrane region" description="Helical" evidence="7">
    <location>
        <begin position="169"/>
        <end position="188"/>
    </location>
</feature>
<keyword evidence="3" id="KW-1003">Cell membrane</keyword>
<comment type="subcellular location">
    <subcellularLocation>
        <location evidence="1">Cell membrane</location>
        <topology evidence="1">Multi-pass membrane protein</topology>
    </subcellularLocation>
</comment>
<keyword evidence="6 7" id="KW-0472">Membrane</keyword>
<keyword evidence="4 7" id="KW-0812">Transmembrane</keyword>
<dbReference type="InterPro" id="IPR048279">
    <property type="entry name" value="MdtK-like"/>
</dbReference>
<evidence type="ECO:0000256" key="2">
    <source>
        <dbReference type="ARBA" id="ARBA00022448"/>
    </source>
</evidence>
<evidence type="ECO:0000256" key="7">
    <source>
        <dbReference type="SAM" id="Phobius"/>
    </source>
</evidence>
<comment type="caution">
    <text evidence="8">The sequence shown here is derived from an EMBL/GenBank/DDBJ whole genome shotgun (WGS) entry which is preliminary data.</text>
</comment>
<feature type="transmembrane region" description="Helical" evidence="7">
    <location>
        <begin position="255"/>
        <end position="279"/>
    </location>
</feature>
<dbReference type="GO" id="GO:0015297">
    <property type="term" value="F:antiporter activity"/>
    <property type="evidence" value="ECO:0007669"/>
    <property type="project" value="InterPro"/>
</dbReference>
<evidence type="ECO:0000256" key="6">
    <source>
        <dbReference type="ARBA" id="ARBA00023136"/>
    </source>
</evidence>
<keyword evidence="2" id="KW-0813">Transport</keyword>
<evidence type="ECO:0000256" key="3">
    <source>
        <dbReference type="ARBA" id="ARBA00022475"/>
    </source>
</evidence>